<dbReference type="AlphaFoldDB" id="A0A0F9H6D7"/>
<comment type="caution">
    <text evidence="1">The sequence shown here is derived from an EMBL/GenBank/DDBJ whole genome shotgun (WGS) entry which is preliminary data.</text>
</comment>
<evidence type="ECO:0000313" key="1">
    <source>
        <dbReference type="EMBL" id="KKL70797.1"/>
    </source>
</evidence>
<reference evidence="1" key="1">
    <citation type="journal article" date="2015" name="Nature">
        <title>Complex archaea that bridge the gap between prokaryotes and eukaryotes.</title>
        <authorList>
            <person name="Spang A."/>
            <person name="Saw J.H."/>
            <person name="Jorgensen S.L."/>
            <person name="Zaremba-Niedzwiedzka K."/>
            <person name="Martijn J."/>
            <person name="Lind A.E."/>
            <person name="van Eijk R."/>
            <person name="Schleper C."/>
            <person name="Guy L."/>
            <person name="Ettema T.J."/>
        </authorList>
    </citation>
    <scope>NUCLEOTIDE SEQUENCE</scope>
</reference>
<protein>
    <submittedName>
        <fullName evidence="1">Uncharacterized protein</fullName>
    </submittedName>
</protein>
<dbReference type="EMBL" id="LAZR01025790">
    <property type="protein sequence ID" value="KKL70797.1"/>
    <property type="molecule type" value="Genomic_DNA"/>
</dbReference>
<name>A0A0F9H6D7_9ZZZZ</name>
<organism evidence="1">
    <name type="scientific">marine sediment metagenome</name>
    <dbReference type="NCBI Taxonomy" id="412755"/>
    <lineage>
        <taxon>unclassified sequences</taxon>
        <taxon>metagenomes</taxon>
        <taxon>ecological metagenomes</taxon>
    </lineage>
</organism>
<proteinExistence type="predicted"/>
<sequence>MAHLLKMRPPITNDRGFLFASGATKPTDGTDGYQPGCFFQDTTNGIAYVNEGSITNADFNALGDLTSVDYSEGGTTAITISGAYTVEGISIEKAAVHGIRVGAFTSGGLTTNAMVLDGTTSTAVEIHAGVSTDPGSGSNLRPLRSRFIINTGGNVEAETYGMQGQLVVKSSNLGHWHGGVMGTIECQTALSVYNPLAGVGAVLGRIGGSTITVQSSCYLAGILSLASAVGVSNSGVYAGLYVTKTSGASNFGHGVYIENSDVGIQILSGNTPDTSRTYHGFVMGGRSTAELAVAFVGGAGAENFEPIQLNFNLTGTNPASTSTINIIQQGLYHDTDDMDKLRLKCADWWVTVNKDCTDVYCIQNEINFGTGTPTVSGEVAVLGLVLDGGASGTLTCPYYHGINMTMRGAETPANASGLFVRIESGATVANGIELRAEGTMTTGIRFGNISGDECPSHVISVPTAGTGVTTGSVDAAGDGEGSIAIQVGNVTKYLQYWPSATS</sequence>
<accession>A0A0F9H6D7</accession>
<gene>
    <name evidence="1" type="ORF">LCGC14_2101310</name>
</gene>